<sequence length="78" mass="8683">MAGKGQPKGFVGNPIGKNQYVDKAGMGERTKTLSVRVTLNMDQAIRDSIKAKGITLTQWVEDAFERKLKDLEQESKDD</sequence>
<protein>
    <recommendedName>
        <fullName evidence="4">CopG family transcriptional regulator</fullName>
    </recommendedName>
</protein>
<reference evidence="2 3" key="1">
    <citation type="journal article" date="2019" name="Genome Biol. Evol.">
        <title>Day and night: Metabolic profiles and evolutionary relationships of six axenic non-marine cyanobacteria.</title>
        <authorList>
            <person name="Will S.E."/>
            <person name="Henke P."/>
            <person name="Boedeker C."/>
            <person name="Huang S."/>
            <person name="Brinkmann H."/>
            <person name="Rohde M."/>
            <person name="Jarek M."/>
            <person name="Friedl T."/>
            <person name="Seufert S."/>
            <person name="Schumacher M."/>
            <person name="Overmann J."/>
            <person name="Neumann-Schaal M."/>
            <person name="Petersen J."/>
        </authorList>
    </citation>
    <scope>NUCLEOTIDE SEQUENCE [LARGE SCALE GENOMIC DNA]</scope>
    <source>
        <strain evidence="2 3">SAG 39.79</strain>
    </source>
</reference>
<keyword evidence="3" id="KW-1185">Reference proteome</keyword>
<comment type="caution">
    <text evidence="2">The sequence shown here is derived from an EMBL/GenBank/DDBJ whole genome shotgun (WGS) entry which is preliminary data.</text>
</comment>
<dbReference type="Proteomes" id="UP000282574">
    <property type="component" value="Unassembled WGS sequence"/>
</dbReference>
<evidence type="ECO:0000313" key="2">
    <source>
        <dbReference type="EMBL" id="RUT14525.1"/>
    </source>
</evidence>
<evidence type="ECO:0008006" key="4">
    <source>
        <dbReference type="Google" id="ProtNLM"/>
    </source>
</evidence>
<gene>
    <name evidence="2" type="ORF">DSM107010_00710</name>
</gene>
<evidence type="ECO:0000313" key="3">
    <source>
        <dbReference type="Proteomes" id="UP000282574"/>
    </source>
</evidence>
<organism evidence="2 3">
    <name type="scientific">Chroococcidiopsis cubana SAG 39.79</name>
    <dbReference type="NCBI Taxonomy" id="388085"/>
    <lineage>
        <taxon>Bacteria</taxon>
        <taxon>Bacillati</taxon>
        <taxon>Cyanobacteriota</taxon>
        <taxon>Cyanophyceae</taxon>
        <taxon>Chroococcidiopsidales</taxon>
        <taxon>Chroococcidiopsidaceae</taxon>
        <taxon>Chroococcidiopsis</taxon>
    </lineage>
</organism>
<dbReference type="RefSeq" id="WP_106165852.1">
    <property type="nucleotide sequence ID" value="NZ_JAVKZF010000005.1"/>
</dbReference>
<accession>A0AB37USR3</accession>
<name>A0AB37USR3_9CYAN</name>
<dbReference type="EMBL" id="RSCK01000001">
    <property type="protein sequence ID" value="RUT14525.1"/>
    <property type="molecule type" value="Genomic_DNA"/>
</dbReference>
<proteinExistence type="predicted"/>
<evidence type="ECO:0000256" key="1">
    <source>
        <dbReference type="SAM" id="MobiDB-lite"/>
    </source>
</evidence>
<dbReference type="AlphaFoldDB" id="A0AB37USR3"/>
<feature type="region of interest" description="Disordered" evidence="1">
    <location>
        <begin position="1"/>
        <end position="23"/>
    </location>
</feature>